<keyword evidence="3" id="KW-0676">Redox-active center</keyword>
<accession>A0A1T1H9X1</accession>
<reference evidence="5" key="1">
    <citation type="submission" date="2017-02" db="EMBL/GenBank/DDBJ databases">
        <title>Draft Genome Sequence of the Salt Water Bacterium Oceanospirillum linum ATCC 11336.</title>
        <authorList>
            <person name="Trachtenberg A.M."/>
            <person name="Carney J.G."/>
            <person name="Linnane J.D."/>
            <person name="Rheaume B.A."/>
            <person name="Pitts N.L."/>
            <person name="Mykles D.L."/>
            <person name="Maclea K.S."/>
        </authorList>
    </citation>
    <scope>NUCLEOTIDE SEQUENCE [LARGE SCALE GENOMIC DNA]</scope>
    <source>
        <strain evidence="5">ATCC 11336</strain>
    </source>
</reference>
<evidence type="ECO:0000313" key="5">
    <source>
        <dbReference type="EMBL" id="OOV86566.1"/>
    </source>
</evidence>
<comment type="subcellular location">
    <subcellularLocation>
        <location evidence="1">Cell envelope</location>
    </subcellularLocation>
</comment>
<evidence type="ECO:0000256" key="1">
    <source>
        <dbReference type="ARBA" id="ARBA00004196"/>
    </source>
</evidence>
<name>A0A1T1H9X1_OCELI</name>
<dbReference type="Proteomes" id="UP000190064">
    <property type="component" value="Unassembled WGS sequence"/>
</dbReference>
<dbReference type="SUPFAM" id="SSF52833">
    <property type="entry name" value="Thioredoxin-like"/>
    <property type="match status" value="1"/>
</dbReference>
<dbReference type="GO" id="GO:0030313">
    <property type="term" value="C:cell envelope"/>
    <property type="evidence" value="ECO:0007669"/>
    <property type="project" value="UniProtKB-SubCell"/>
</dbReference>
<comment type="caution">
    <text evidence="5">The sequence shown here is derived from an EMBL/GenBank/DDBJ whole genome shotgun (WGS) entry which is preliminary data.</text>
</comment>
<evidence type="ECO:0000256" key="3">
    <source>
        <dbReference type="ARBA" id="ARBA00023284"/>
    </source>
</evidence>
<dbReference type="InterPro" id="IPR017937">
    <property type="entry name" value="Thioredoxin_CS"/>
</dbReference>
<protein>
    <recommendedName>
        <fullName evidence="4">Thioredoxin domain-containing protein</fullName>
    </recommendedName>
</protein>
<dbReference type="CDD" id="cd02966">
    <property type="entry name" value="TlpA_like_family"/>
    <property type="match status" value="1"/>
</dbReference>
<organism evidence="5 6">
    <name type="scientific">Oceanospirillum linum</name>
    <dbReference type="NCBI Taxonomy" id="966"/>
    <lineage>
        <taxon>Bacteria</taxon>
        <taxon>Pseudomonadati</taxon>
        <taxon>Pseudomonadota</taxon>
        <taxon>Gammaproteobacteria</taxon>
        <taxon>Oceanospirillales</taxon>
        <taxon>Oceanospirillaceae</taxon>
        <taxon>Oceanospirillum</taxon>
    </lineage>
</organism>
<dbReference type="Gene3D" id="3.40.30.10">
    <property type="entry name" value="Glutaredoxin"/>
    <property type="match status" value="1"/>
</dbReference>
<dbReference type="PANTHER" id="PTHR42852">
    <property type="entry name" value="THIOL:DISULFIDE INTERCHANGE PROTEIN DSBE"/>
    <property type="match status" value="1"/>
</dbReference>
<evidence type="ECO:0000313" key="6">
    <source>
        <dbReference type="Proteomes" id="UP000190064"/>
    </source>
</evidence>
<evidence type="ECO:0000259" key="4">
    <source>
        <dbReference type="PROSITE" id="PS51352"/>
    </source>
</evidence>
<dbReference type="RefSeq" id="WP_139363658.1">
    <property type="nucleotide sequence ID" value="NZ_FXTS01000006.1"/>
</dbReference>
<evidence type="ECO:0000256" key="2">
    <source>
        <dbReference type="ARBA" id="ARBA00022748"/>
    </source>
</evidence>
<dbReference type="Pfam" id="PF08534">
    <property type="entry name" value="Redoxin"/>
    <property type="match status" value="1"/>
</dbReference>
<dbReference type="PROSITE" id="PS51352">
    <property type="entry name" value="THIOREDOXIN_2"/>
    <property type="match status" value="1"/>
</dbReference>
<gene>
    <name evidence="5" type="ORF">BTA35_0211675</name>
</gene>
<dbReference type="PROSITE" id="PS00194">
    <property type="entry name" value="THIOREDOXIN_1"/>
    <property type="match status" value="1"/>
</dbReference>
<dbReference type="GO" id="GO:0015036">
    <property type="term" value="F:disulfide oxidoreductase activity"/>
    <property type="evidence" value="ECO:0007669"/>
    <property type="project" value="UniProtKB-ARBA"/>
</dbReference>
<dbReference type="EMBL" id="MTSD02000005">
    <property type="protein sequence ID" value="OOV86566.1"/>
    <property type="molecule type" value="Genomic_DNA"/>
</dbReference>
<feature type="domain" description="Thioredoxin" evidence="4">
    <location>
        <begin position="31"/>
        <end position="174"/>
    </location>
</feature>
<dbReference type="PANTHER" id="PTHR42852:SF18">
    <property type="entry name" value="CHROMOSOME UNDETERMINED SCAFFOLD_47, WHOLE GENOME SHOTGUN SEQUENCE"/>
    <property type="match status" value="1"/>
</dbReference>
<dbReference type="InterPro" id="IPR050553">
    <property type="entry name" value="Thioredoxin_ResA/DsbE_sf"/>
</dbReference>
<dbReference type="GO" id="GO:0017004">
    <property type="term" value="P:cytochrome complex assembly"/>
    <property type="evidence" value="ECO:0007669"/>
    <property type="project" value="UniProtKB-KW"/>
</dbReference>
<sequence>MSFSFKKQLVAAGITLTVLGTQAVASELQPVQQAQLAPMAKVSLPDVNGGAASLSDFKGKVVLVDFWASWCGPCRQSFPWMNQLQETYRAEGLEVVAINLDHEAGLAKEFLQDLPVQFTVLLDTDAQLPEEYGVIGMPSSYLIDRNGKIRAQHIGFHSDRVKAYEDNIKVLLAE</sequence>
<keyword evidence="6" id="KW-1185">Reference proteome</keyword>
<dbReference type="InterPro" id="IPR036249">
    <property type="entry name" value="Thioredoxin-like_sf"/>
</dbReference>
<dbReference type="STRING" id="966.BTA35_0211675"/>
<dbReference type="InterPro" id="IPR013740">
    <property type="entry name" value="Redoxin"/>
</dbReference>
<dbReference type="AlphaFoldDB" id="A0A1T1H9X1"/>
<proteinExistence type="predicted"/>
<dbReference type="InterPro" id="IPR013766">
    <property type="entry name" value="Thioredoxin_domain"/>
</dbReference>
<keyword evidence="2" id="KW-0201">Cytochrome c-type biogenesis</keyword>